<dbReference type="AlphaFoldDB" id="A0A5N6YT97"/>
<evidence type="ECO:0000256" key="1">
    <source>
        <dbReference type="ARBA" id="ARBA00022737"/>
    </source>
</evidence>
<gene>
    <name evidence="3" type="ORF">BDV24DRAFT_146638</name>
</gene>
<evidence type="ECO:0000313" key="3">
    <source>
        <dbReference type="EMBL" id="KAE8347876.1"/>
    </source>
</evidence>
<dbReference type="Proteomes" id="UP000325558">
    <property type="component" value="Unassembled WGS sequence"/>
</dbReference>
<dbReference type="Pfam" id="PF12796">
    <property type="entry name" value="Ank_2"/>
    <property type="match status" value="1"/>
</dbReference>
<dbReference type="EMBL" id="ML737112">
    <property type="protein sequence ID" value="KAE8347876.1"/>
    <property type="molecule type" value="Genomic_DNA"/>
</dbReference>
<dbReference type="OrthoDB" id="4502415at2759"/>
<dbReference type="InterPro" id="IPR002110">
    <property type="entry name" value="Ankyrin_rpt"/>
</dbReference>
<dbReference type="Gene3D" id="1.25.40.20">
    <property type="entry name" value="Ankyrin repeat-containing domain"/>
    <property type="match status" value="2"/>
</dbReference>
<dbReference type="PANTHER" id="PTHR24198:SF165">
    <property type="entry name" value="ANKYRIN REPEAT-CONTAINING PROTEIN-RELATED"/>
    <property type="match status" value="1"/>
</dbReference>
<evidence type="ECO:0000256" key="2">
    <source>
        <dbReference type="ARBA" id="ARBA00023043"/>
    </source>
</evidence>
<protein>
    <submittedName>
        <fullName evidence="3">Ankyrin repeat-containing domain protein</fullName>
    </submittedName>
</protein>
<name>A0A5N6YT97_9EURO</name>
<accession>A0A5N6YT97</accession>
<reference evidence="3" key="1">
    <citation type="submission" date="2019-04" db="EMBL/GenBank/DDBJ databases">
        <title>Friends and foes A comparative genomics study of 23 Aspergillus species from section Flavi.</title>
        <authorList>
            <consortium name="DOE Joint Genome Institute"/>
            <person name="Kjaerbolling I."/>
            <person name="Vesth T."/>
            <person name="Frisvad J.C."/>
            <person name="Nybo J.L."/>
            <person name="Theobald S."/>
            <person name="Kildgaard S."/>
            <person name="Isbrandt T."/>
            <person name="Kuo A."/>
            <person name="Sato A."/>
            <person name="Lyhne E.K."/>
            <person name="Kogle M.E."/>
            <person name="Wiebenga A."/>
            <person name="Kun R.S."/>
            <person name="Lubbers R.J."/>
            <person name="Makela M.R."/>
            <person name="Barry K."/>
            <person name="Chovatia M."/>
            <person name="Clum A."/>
            <person name="Daum C."/>
            <person name="Haridas S."/>
            <person name="He G."/>
            <person name="LaButti K."/>
            <person name="Lipzen A."/>
            <person name="Mondo S."/>
            <person name="Riley R."/>
            <person name="Salamov A."/>
            <person name="Simmons B.A."/>
            <person name="Magnuson J.K."/>
            <person name="Henrissat B."/>
            <person name="Mortensen U.H."/>
            <person name="Larsen T.O."/>
            <person name="Devries R.P."/>
            <person name="Grigoriev I.V."/>
            <person name="Machida M."/>
            <person name="Baker S.E."/>
            <person name="Andersen M.R."/>
        </authorList>
    </citation>
    <scope>NUCLEOTIDE SEQUENCE</scope>
    <source>
        <strain evidence="3">CBS 117612</strain>
    </source>
</reference>
<proteinExistence type="predicted"/>
<keyword evidence="1" id="KW-0677">Repeat</keyword>
<sequence length="276" mass="30861">MSVNRGIYRLLKTYLYRHSVDNEGRSLSATYYGRVDVKTTDSVGRTPLSYAASNDDCRLLSILLRRNDIDVNRTDFQNHTLFFYAVYMGHNEAVQKLLADTRLNPNLASNNLSPLAIAANSDSTELLQMLLSDQRVTVNSQDHGSLDLLIWALFQRREGSCLRLLHAPNVDVNCSWDTISALIWGILLNHTAVAFEMLKKDQIDVSHQDDAGGTARMCAIEMENDEVSMALLGRKDTNLALENVRGESVLDYALKSNQSKMLAEIRQKLHGVAGSN</sequence>
<dbReference type="PANTHER" id="PTHR24198">
    <property type="entry name" value="ANKYRIN REPEAT AND PROTEIN KINASE DOMAIN-CONTAINING PROTEIN"/>
    <property type="match status" value="1"/>
</dbReference>
<dbReference type="SMART" id="SM00248">
    <property type="entry name" value="ANK"/>
    <property type="match status" value="4"/>
</dbReference>
<organism evidence="3">
    <name type="scientific">Aspergillus arachidicola</name>
    <dbReference type="NCBI Taxonomy" id="656916"/>
    <lineage>
        <taxon>Eukaryota</taxon>
        <taxon>Fungi</taxon>
        <taxon>Dikarya</taxon>
        <taxon>Ascomycota</taxon>
        <taxon>Pezizomycotina</taxon>
        <taxon>Eurotiomycetes</taxon>
        <taxon>Eurotiomycetidae</taxon>
        <taxon>Eurotiales</taxon>
        <taxon>Aspergillaceae</taxon>
        <taxon>Aspergillus</taxon>
        <taxon>Aspergillus subgen. Circumdati</taxon>
    </lineage>
</organism>
<dbReference type="InterPro" id="IPR036770">
    <property type="entry name" value="Ankyrin_rpt-contain_sf"/>
</dbReference>
<dbReference type="SUPFAM" id="SSF48403">
    <property type="entry name" value="Ankyrin repeat"/>
    <property type="match status" value="1"/>
</dbReference>
<keyword evidence="2" id="KW-0040">ANK repeat</keyword>